<dbReference type="InterPro" id="IPR046960">
    <property type="entry name" value="PPR_At4g14850-like_plant"/>
</dbReference>
<dbReference type="OMA" id="GLDQSCY"/>
<dbReference type="InterPro" id="IPR002885">
    <property type="entry name" value="PPR_rpt"/>
</dbReference>
<dbReference type="AlphaFoldDB" id="A0A0K9Q3N0"/>
<keyword evidence="1" id="KW-0677">Repeat</keyword>
<dbReference type="PROSITE" id="PS51375">
    <property type="entry name" value="PPR"/>
    <property type="match status" value="3"/>
</dbReference>
<dbReference type="InterPro" id="IPR046848">
    <property type="entry name" value="E_motif"/>
</dbReference>
<name>A0A0K9Q3N0_ZOSMR</name>
<comment type="caution">
    <text evidence="3">The sequence shown here is derived from an EMBL/GenBank/DDBJ whole genome shotgun (WGS) entry which is preliminary data.</text>
</comment>
<evidence type="ECO:0000313" key="4">
    <source>
        <dbReference type="Proteomes" id="UP000036987"/>
    </source>
</evidence>
<dbReference type="Gene3D" id="1.25.40.10">
    <property type="entry name" value="Tetratricopeptide repeat domain"/>
    <property type="match status" value="3"/>
</dbReference>
<proteinExistence type="predicted"/>
<gene>
    <name evidence="3" type="ORF">ZOSMA_10G01500</name>
</gene>
<dbReference type="GO" id="GO:0003723">
    <property type="term" value="F:RNA binding"/>
    <property type="evidence" value="ECO:0000318"/>
    <property type="project" value="GO_Central"/>
</dbReference>
<dbReference type="InterPro" id="IPR011990">
    <property type="entry name" value="TPR-like_helical_dom_sf"/>
</dbReference>
<dbReference type="PANTHER" id="PTHR47926">
    <property type="entry name" value="PENTATRICOPEPTIDE REPEAT-CONTAINING PROTEIN"/>
    <property type="match status" value="1"/>
</dbReference>
<protein>
    <submittedName>
        <fullName evidence="3">Pentatricopeptide repeat-containing protein</fullName>
    </submittedName>
</protein>
<feature type="repeat" description="PPR" evidence="2">
    <location>
        <begin position="230"/>
        <end position="264"/>
    </location>
</feature>
<dbReference type="PANTHER" id="PTHR47926:SF523">
    <property type="entry name" value="DYW DOMAIN-CONTAINING PROTEIN"/>
    <property type="match status" value="1"/>
</dbReference>
<sequence length="515" mass="57662">MSSDMDSLLHGLLVMSPSFKIQISLLTGVLDSTTTFRQLKQAHAQIVRHNLHHCNVLITKLLGRLIDQKIPMYPYPHRIFSQVRHPNHFLWTSLIRGYSLLHSHHTTAFSLYYQMKLHLHPSSFTPPLNFNINFIFSTLLKLAATVCSLSAGSQLHGQMIFTGGCDSNVFLNDTLIDMYVSCSQLHCARKVFDEMVDRDVVSWTIMVVGYCRVGEMAMAKELFQKVPVKDSVAWTAMITGFAQNGRPKDALRLFERMIEGGNISCVSEVTLPSVISSCGQLGAVEPARRLAELVEATGFSENIMVGSALIDMFGKCGLVNDALRVFDKMQNKNIYTYSTTIAVLGVHGRVHDAIRLFENMCEISDANPNEVTFVGVLTACSRGGLVEQGRHYFQQMTKKYRIVPNLNHYGCMVDLLGRAGLVEEAYEVVRSMPMKPHGGIWGALLSACKVHDGYIGIAEIAARQLFKLEPFGIGNYVVLSNIYASAGMWEKVVKLRKTMRWKDFKKEPARSLIEI</sequence>
<dbReference type="EMBL" id="LFYR01000113">
    <property type="protein sequence ID" value="KMZ75881.1"/>
    <property type="molecule type" value="Genomic_DNA"/>
</dbReference>
<accession>A0A0K9Q3N0</accession>
<dbReference type="OrthoDB" id="185373at2759"/>
<dbReference type="Proteomes" id="UP000036987">
    <property type="component" value="Unassembled WGS sequence"/>
</dbReference>
<dbReference type="GO" id="GO:0009451">
    <property type="term" value="P:RNA modification"/>
    <property type="evidence" value="ECO:0000318"/>
    <property type="project" value="GO_Central"/>
</dbReference>
<dbReference type="Pfam" id="PF20431">
    <property type="entry name" value="E_motif"/>
    <property type="match status" value="1"/>
</dbReference>
<dbReference type="FunFam" id="1.25.40.10:FF:000090">
    <property type="entry name" value="Pentatricopeptide repeat-containing protein, chloroplastic"/>
    <property type="match status" value="1"/>
</dbReference>
<keyword evidence="4" id="KW-1185">Reference proteome</keyword>
<feature type="repeat" description="PPR" evidence="2">
    <location>
        <begin position="302"/>
        <end position="336"/>
    </location>
</feature>
<feature type="repeat" description="PPR" evidence="2">
    <location>
        <begin position="199"/>
        <end position="229"/>
    </location>
</feature>
<dbReference type="Pfam" id="PF01535">
    <property type="entry name" value="PPR"/>
    <property type="match status" value="7"/>
</dbReference>
<evidence type="ECO:0000256" key="1">
    <source>
        <dbReference type="ARBA" id="ARBA00022737"/>
    </source>
</evidence>
<reference evidence="4" key="1">
    <citation type="journal article" date="2016" name="Nature">
        <title>The genome of the seagrass Zostera marina reveals angiosperm adaptation to the sea.</title>
        <authorList>
            <person name="Olsen J.L."/>
            <person name="Rouze P."/>
            <person name="Verhelst B."/>
            <person name="Lin Y.-C."/>
            <person name="Bayer T."/>
            <person name="Collen J."/>
            <person name="Dattolo E."/>
            <person name="De Paoli E."/>
            <person name="Dittami S."/>
            <person name="Maumus F."/>
            <person name="Michel G."/>
            <person name="Kersting A."/>
            <person name="Lauritano C."/>
            <person name="Lohaus R."/>
            <person name="Toepel M."/>
            <person name="Tonon T."/>
            <person name="Vanneste K."/>
            <person name="Amirebrahimi M."/>
            <person name="Brakel J."/>
            <person name="Bostroem C."/>
            <person name="Chovatia M."/>
            <person name="Grimwood J."/>
            <person name="Jenkins J.W."/>
            <person name="Jueterbock A."/>
            <person name="Mraz A."/>
            <person name="Stam W.T."/>
            <person name="Tice H."/>
            <person name="Bornberg-Bauer E."/>
            <person name="Green P.J."/>
            <person name="Pearson G.A."/>
            <person name="Procaccini G."/>
            <person name="Duarte C.M."/>
            <person name="Schmutz J."/>
            <person name="Reusch T.B.H."/>
            <person name="Van de Peer Y."/>
        </authorList>
    </citation>
    <scope>NUCLEOTIDE SEQUENCE [LARGE SCALE GENOMIC DNA]</scope>
    <source>
        <strain evidence="4">cv. Finnish</strain>
    </source>
</reference>
<dbReference type="NCBIfam" id="TIGR00756">
    <property type="entry name" value="PPR"/>
    <property type="match status" value="5"/>
</dbReference>
<evidence type="ECO:0000313" key="3">
    <source>
        <dbReference type="EMBL" id="KMZ75881.1"/>
    </source>
</evidence>
<evidence type="ECO:0000256" key="2">
    <source>
        <dbReference type="PROSITE-ProRule" id="PRU00708"/>
    </source>
</evidence>
<organism evidence="3 4">
    <name type="scientific">Zostera marina</name>
    <name type="common">Eelgrass</name>
    <dbReference type="NCBI Taxonomy" id="29655"/>
    <lineage>
        <taxon>Eukaryota</taxon>
        <taxon>Viridiplantae</taxon>
        <taxon>Streptophyta</taxon>
        <taxon>Embryophyta</taxon>
        <taxon>Tracheophyta</taxon>
        <taxon>Spermatophyta</taxon>
        <taxon>Magnoliopsida</taxon>
        <taxon>Liliopsida</taxon>
        <taxon>Zosteraceae</taxon>
        <taxon>Zostera</taxon>
    </lineage>
</organism>